<dbReference type="EMBL" id="JBHSRF010000099">
    <property type="protein sequence ID" value="MFC6086753.1"/>
    <property type="molecule type" value="Genomic_DNA"/>
</dbReference>
<dbReference type="InterPro" id="IPR012291">
    <property type="entry name" value="CBM2_carb-bd_dom_sf"/>
</dbReference>
<organism evidence="11 12">
    <name type="scientific">Sphaerisporangium aureirubrum</name>
    <dbReference type="NCBI Taxonomy" id="1544736"/>
    <lineage>
        <taxon>Bacteria</taxon>
        <taxon>Bacillati</taxon>
        <taxon>Actinomycetota</taxon>
        <taxon>Actinomycetes</taxon>
        <taxon>Streptosporangiales</taxon>
        <taxon>Streptosporangiaceae</taxon>
        <taxon>Sphaerisporangium</taxon>
    </lineage>
</organism>
<evidence type="ECO:0000256" key="8">
    <source>
        <dbReference type="SAM" id="SignalP"/>
    </source>
</evidence>
<dbReference type="PROSITE" id="PS51173">
    <property type="entry name" value="CBM2"/>
    <property type="match status" value="1"/>
</dbReference>
<dbReference type="SMART" id="SM00637">
    <property type="entry name" value="CBD_II"/>
    <property type="match status" value="1"/>
</dbReference>
<dbReference type="Pfam" id="PF00041">
    <property type="entry name" value="fn3"/>
    <property type="match status" value="3"/>
</dbReference>
<dbReference type="Gene3D" id="2.130.10.10">
    <property type="entry name" value="YVTN repeat-like/Quinoprotein amine dehydrogenase"/>
    <property type="match status" value="2"/>
</dbReference>
<feature type="compositionally biased region" description="Low complexity" evidence="7">
    <location>
        <begin position="956"/>
        <end position="968"/>
    </location>
</feature>
<dbReference type="Gene3D" id="2.60.40.10">
    <property type="entry name" value="Immunoglobulins"/>
    <property type="match status" value="3"/>
</dbReference>
<keyword evidence="2" id="KW-0378">Hydrolase</keyword>
<feature type="compositionally biased region" description="Low complexity" evidence="7">
    <location>
        <begin position="858"/>
        <end position="870"/>
    </location>
</feature>
<dbReference type="RefSeq" id="WP_380762240.1">
    <property type="nucleotide sequence ID" value="NZ_JBHSRF010000099.1"/>
</dbReference>
<dbReference type="SUPFAM" id="SSF49265">
    <property type="entry name" value="Fibronectin type III"/>
    <property type="match status" value="2"/>
</dbReference>
<comment type="similarity">
    <text evidence="6">Belongs to the glycosyl hydrolase 74 family.</text>
</comment>
<name>A0ABW1NUL2_9ACTN</name>
<dbReference type="PANTHER" id="PTHR43739">
    <property type="entry name" value="XYLOGLUCANASE (EUROFUNG)"/>
    <property type="match status" value="1"/>
</dbReference>
<evidence type="ECO:0000256" key="2">
    <source>
        <dbReference type="ARBA" id="ARBA00022801"/>
    </source>
</evidence>
<feature type="chain" id="PRO_5046557470" evidence="8">
    <location>
        <begin position="24"/>
        <end position="1164"/>
    </location>
</feature>
<proteinExistence type="inferred from homology"/>
<evidence type="ECO:0000256" key="5">
    <source>
        <dbReference type="ARBA" id="ARBA00023326"/>
    </source>
</evidence>
<feature type="region of interest" description="Disordered" evidence="7">
    <location>
        <begin position="759"/>
        <end position="786"/>
    </location>
</feature>
<dbReference type="PROSITE" id="PS51257">
    <property type="entry name" value="PROKAR_LIPOPROTEIN"/>
    <property type="match status" value="1"/>
</dbReference>
<comment type="caution">
    <text evidence="11">The sequence shown here is derived from an EMBL/GenBank/DDBJ whole genome shotgun (WGS) entry which is preliminary data.</text>
</comment>
<reference evidence="12" key="1">
    <citation type="journal article" date="2019" name="Int. J. Syst. Evol. Microbiol.">
        <title>The Global Catalogue of Microorganisms (GCM) 10K type strain sequencing project: providing services to taxonomists for standard genome sequencing and annotation.</title>
        <authorList>
            <consortium name="The Broad Institute Genomics Platform"/>
            <consortium name="The Broad Institute Genome Sequencing Center for Infectious Disease"/>
            <person name="Wu L."/>
            <person name="Ma J."/>
        </authorList>
    </citation>
    <scope>NUCLEOTIDE SEQUENCE [LARGE SCALE GENOMIC DNA]</scope>
    <source>
        <strain evidence="12">JCM 30346</strain>
    </source>
</reference>
<evidence type="ECO:0000256" key="4">
    <source>
        <dbReference type="ARBA" id="ARBA00023295"/>
    </source>
</evidence>
<dbReference type="Proteomes" id="UP001596137">
    <property type="component" value="Unassembled WGS sequence"/>
</dbReference>
<dbReference type="SUPFAM" id="SSF110296">
    <property type="entry name" value="Oligoxyloglucan reducing end-specific cellobiohydrolase"/>
    <property type="match status" value="2"/>
</dbReference>
<feature type="domain" description="CBM2" evidence="10">
    <location>
        <begin position="1058"/>
        <end position="1164"/>
    </location>
</feature>
<evidence type="ECO:0000259" key="10">
    <source>
        <dbReference type="PROSITE" id="PS51173"/>
    </source>
</evidence>
<dbReference type="InterPro" id="IPR008965">
    <property type="entry name" value="CBM2/CBM3_carb-bd_dom_sf"/>
</dbReference>
<evidence type="ECO:0000256" key="7">
    <source>
        <dbReference type="SAM" id="MobiDB-lite"/>
    </source>
</evidence>
<dbReference type="InterPro" id="IPR003961">
    <property type="entry name" value="FN3_dom"/>
</dbReference>
<dbReference type="InterPro" id="IPR013783">
    <property type="entry name" value="Ig-like_fold"/>
</dbReference>
<feature type="domain" description="Fibronectin type-III" evidence="9">
    <location>
        <begin position="873"/>
        <end position="962"/>
    </location>
</feature>
<evidence type="ECO:0000256" key="1">
    <source>
        <dbReference type="ARBA" id="ARBA00022729"/>
    </source>
</evidence>
<evidence type="ECO:0000313" key="12">
    <source>
        <dbReference type="Proteomes" id="UP001596137"/>
    </source>
</evidence>
<evidence type="ECO:0000256" key="6">
    <source>
        <dbReference type="ARBA" id="ARBA00037986"/>
    </source>
</evidence>
<dbReference type="SUPFAM" id="SSF49384">
    <property type="entry name" value="Carbohydrate-binding domain"/>
    <property type="match status" value="1"/>
</dbReference>
<feature type="compositionally biased region" description="Polar residues" evidence="7">
    <location>
        <begin position="973"/>
        <end position="982"/>
    </location>
</feature>
<evidence type="ECO:0000313" key="11">
    <source>
        <dbReference type="EMBL" id="MFC6086753.1"/>
    </source>
</evidence>
<dbReference type="Pfam" id="PF00553">
    <property type="entry name" value="CBM_2"/>
    <property type="match status" value="1"/>
</dbReference>
<keyword evidence="12" id="KW-1185">Reference proteome</keyword>
<keyword evidence="4" id="KW-0326">Glycosidase</keyword>
<dbReference type="InterPro" id="IPR052025">
    <property type="entry name" value="Xyloglucanase_GH74"/>
</dbReference>
<keyword evidence="5" id="KW-0624">Polysaccharide degradation</keyword>
<dbReference type="InterPro" id="IPR015943">
    <property type="entry name" value="WD40/YVTN_repeat-like_dom_sf"/>
</dbReference>
<dbReference type="InterPro" id="IPR001919">
    <property type="entry name" value="CBD2"/>
</dbReference>
<feature type="domain" description="Fibronectin type-III" evidence="9">
    <location>
        <begin position="775"/>
        <end position="864"/>
    </location>
</feature>
<feature type="region of interest" description="Disordered" evidence="7">
    <location>
        <begin position="948"/>
        <end position="982"/>
    </location>
</feature>
<evidence type="ECO:0000259" key="9">
    <source>
        <dbReference type="PROSITE" id="PS50853"/>
    </source>
</evidence>
<protein>
    <submittedName>
        <fullName evidence="11">Fibronectin type III domain-containing protein</fullName>
    </submittedName>
</protein>
<sequence length="1164" mass="121246">MRKKLLGLLAIVMAACFAAGVEAPPVTAAASDPYTFKNVQIAGGGFVPGIIFNQSQQNLIYARTDIGGAYRWNQSTQSWIPMLDWVGFDDWGYNGVVSLATDSVDPNKVYVAAGMYTNDWDPNNGAILRSSDKGATWQRTVLPFKLGGNMPGRGMGERLAIDPNRNSVLYFGAPSGNGLWRSTDSGVTWSKVTNFPNAGNYAETPGDAYGGDNQGVVWVTFDKRTGTSGNATQTIYVGVADKANTVYRTTNGGSTWERLAGQPTGYIAHKGVLDTTNGYLFLATSDTGGPYSGAKGDVWRYATATGTWTQISPIPSSSSDDYFGYSGLTVDRQRPGTLMVATQISWWPDVIFFRSTDSGATWTRVWDFTSYPNRSFRYKMDISSSPWLTFGTNPQPPEVTPKLGWMTESMEIDPFNSNRMMYGTGATIYGTTDLNLWDSGGQFTIKPMAAGLEETAVLDLLSPPSGAPLISGLGDIGGFRHTDLTQVPAMMFTSPVFTSTTSLDYAGNNASIMVRAGNFTDSDRPNDSHVAFSTDGGANWFQGTEPGGVNSGGTVAANADGSRFLWAPGDAGQQVVYSVGYGNSWSAASGVPANAVVESDRVNASKFYAFSGGGFYVSTNGGATFTRTAATGLPASGNVRFKALPGTEGDIWLAGGTGTTYGLWHSTNSGASFTKLSNVTEADNIGFGKAAPGRTNQALFTIGKIDGVRGVYRSDDTGATWVRINDDQHQYGNIGEALTGDPRIYGRVYLGTNGRGVIYGDRTGSTTPDTTAPSRPGTPTASSITSTGATLSWTASTDNIGVTGYDVYREAGTTDVNVGTASTNSFALTGLSASTSYTFYVVARDAAGNSSQASSPVTFSTTAGSTDTTAPSRPGTPAASSITSSGATLSWTASTDNVGVTGYTVFREAGTTDVNVGTASTNSFALTGLSASTSYTFYVVARDAAGNSSQASNPVTFSTTAGSTDTTAPSRPGTPTASSITSSGATLSWTASTDNVGVTGYTVFREAGTTDVNVGTASTNSFALTGLSASTSYTFYVVARDAAGNSSQASNPVTFSTTGGGSGGCTATYSIANTWPGGFQADVTVRNTGSSAITGWTVGWTFANGQTVTPWVWNTTITQTGAQVTARNVSYNGNLAAGATAVFGFQASWNGTNAVPSPITCTAS</sequence>
<keyword evidence="3" id="KW-0119">Carbohydrate metabolism</keyword>
<keyword evidence="1 8" id="KW-0732">Signal</keyword>
<dbReference type="PANTHER" id="PTHR43739:SF2">
    <property type="entry name" value="OLIGOXYLOGLUCAN-REDUCING END-SPECIFIC XYLOGLUCANASE-RELATED"/>
    <property type="match status" value="1"/>
</dbReference>
<accession>A0ABW1NUL2</accession>
<evidence type="ECO:0000256" key="3">
    <source>
        <dbReference type="ARBA" id="ARBA00023277"/>
    </source>
</evidence>
<dbReference type="InterPro" id="IPR036116">
    <property type="entry name" value="FN3_sf"/>
</dbReference>
<feature type="domain" description="Fibronectin type-III" evidence="9">
    <location>
        <begin position="971"/>
        <end position="1060"/>
    </location>
</feature>
<dbReference type="CDD" id="cd15482">
    <property type="entry name" value="Sialidase_non-viral"/>
    <property type="match status" value="1"/>
</dbReference>
<feature type="signal peptide" evidence="8">
    <location>
        <begin position="1"/>
        <end position="23"/>
    </location>
</feature>
<dbReference type="SMART" id="SM00060">
    <property type="entry name" value="FN3"/>
    <property type="match status" value="3"/>
</dbReference>
<dbReference type="CDD" id="cd00063">
    <property type="entry name" value="FN3"/>
    <property type="match status" value="3"/>
</dbReference>
<gene>
    <name evidence="11" type="ORF">ACFP1K_36675</name>
</gene>
<feature type="compositionally biased region" description="Polar residues" evidence="7">
    <location>
        <begin position="763"/>
        <end position="786"/>
    </location>
</feature>
<dbReference type="Gene3D" id="2.60.40.290">
    <property type="match status" value="1"/>
</dbReference>
<feature type="region of interest" description="Disordered" evidence="7">
    <location>
        <begin position="850"/>
        <end position="884"/>
    </location>
</feature>
<dbReference type="PROSITE" id="PS50853">
    <property type="entry name" value="FN3"/>
    <property type="match status" value="3"/>
</dbReference>